<sequence length="710" mass="80786">MKKIVILALGLFLSVNAYKGQEITLDKIYSGYYRGKGIAGISPLKTDDYYAVIEPTGIAKYSYKTLQKEGYIVEGRYEDYQLSNDGQKILLQKVSEPIYRHSFLGVFDVKDLSSGKIVSLFEGKPVQEPTFSPDGSKVAFISENNLYYQDLASGQVVQITTDGKKNEILNGLADWVYEEEFGHAKQYVWNSGGDAIVFVRSDETAVPEMNMPIYGNNLYPQDFKFKYPKAGEKNSEVSLHYYQLATKKIAKVDLSAFENYYIPQLFVSKASDEVLVATANRHQNKLDILKLKTSNGKIEKLFTETDKAWIETDNLTLEFLSDGGMLWASERDGFRHLYWYDAKGKLKKQVTKGNWEITDYYGFDAKNQEVFVQTTQNGSINKVVSKININTGKSQIVSDIEGNNTASFSPNFNYFINTTSSAKTPHKYVLRDRNGKSLKEIQNNDEFLTKLKTDNWVEKEFFTIPNDAGDQMNAWIMKPKNFDPNKKYPLFMFQYSGPGSQQVSNSWDSSNGLWFNHLVQKGYVVACVDGRGTGYKGANYKKSTYLNLGKYEIEDQITAAKWFGKQSYIDASRIGIFGWSFGGYMASLAMTKGADVFKMGIAVAPVTNWRFYDTVYTERFLRTPQENAKGYDENSPTEYAHLLKGKFLMIHGTADDNVHFQNAAVFSEALIQNKKQFEFMTYPDKNHSIYGGNTRSQLYEKMTQFILNNL</sequence>
<feature type="domain" description="Peptidase S9 prolyl oligopeptidase catalytic" evidence="5">
    <location>
        <begin position="518"/>
        <end position="710"/>
    </location>
</feature>
<dbReference type="InterPro" id="IPR001375">
    <property type="entry name" value="Peptidase_S9_cat"/>
</dbReference>
<feature type="domain" description="Dipeptidylpeptidase IV N-terminal" evidence="6">
    <location>
        <begin position="83"/>
        <end position="425"/>
    </location>
</feature>
<dbReference type="AlphaFoldDB" id="A0AAP3AJW2"/>
<evidence type="ECO:0000256" key="1">
    <source>
        <dbReference type="ARBA" id="ARBA00022670"/>
    </source>
</evidence>
<dbReference type="GO" id="GO:0006508">
    <property type="term" value="P:proteolysis"/>
    <property type="evidence" value="ECO:0007669"/>
    <property type="project" value="UniProtKB-KW"/>
</dbReference>
<dbReference type="PANTHER" id="PTHR11731">
    <property type="entry name" value="PROTEASE FAMILY S9B,C DIPEPTIDYL-PEPTIDASE IV-RELATED"/>
    <property type="match status" value="1"/>
</dbReference>
<proteinExistence type="predicted"/>
<keyword evidence="4" id="KW-0732">Signal</keyword>
<dbReference type="Pfam" id="PF00326">
    <property type="entry name" value="Peptidase_S9"/>
    <property type="match status" value="1"/>
</dbReference>
<dbReference type="InterPro" id="IPR002471">
    <property type="entry name" value="Pept_S9_AS"/>
</dbReference>
<dbReference type="InterPro" id="IPR029058">
    <property type="entry name" value="AB_hydrolase_fold"/>
</dbReference>
<dbReference type="FunFam" id="3.40.50.1820:FF:000003">
    <property type="entry name" value="Dipeptidyl peptidase 4"/>
    <property type="match status" value="1"/>
</dbReference>
<feature type="chain" id="PRO_5042984696" evidence="4">
    <location>
        <begin position="20"/>
        <end position="710"/>
    </location>
</feature>
<dbReference type="PROSITE" id="PS00708">
    <property type="entry name" value="PRO_ENDOPEP_SER"/>
    <property type="match status" value="1"/>
</dbReference>
<dbReference type="InterPro" id="IPR050278">
    <property type="entry name" value="Serine_Prot_S9B/DPPIV"/>
</dbReference>
<dbReference type="SUPFAM" id="SSF53474">
    <property type="entry name" value="alpha/beta-Hydrolases"/>
    <property type="match status" value="1"/>
</dbReference>
<accession>A0AAP3AJW2</accession>
<dbReference type="GO" id="GO:0008239">
    <property type="term" value="F:dipeptidyl-peptidase activity"/>
    <property type="evidence" value="ECO:0007669"/>
    <property type="project" value="TreeGrafter"/>
</dbReference>
<dbReference type="Gene3D" id="3.40.50.1820">
    <property type="entry name" value="alpha/beta hydrolase"/>
    <property type="match status" value="1"/>
</dbReference>
<name>A0AAP3AJW2_RIEAN</name>
<keyword evidence="2" id="KW-0378">Hydrolase</keyword>
<dbReference type="InterPro" id="IPR002469">
    <property type="entry name" value="Peptidase_S9B_N"/>
</dbReference>
<dbReference type="PANTHER" id="PTHR11731:SF193">
    <property type="entry name" value="DIPEPTIDYL PEPTIDASE 9"/>
    <property type="match status" value="1"/>
</dbReference>
<keyword evidence="1" id="KW-0645">Protease</keyword>
<dbReference type="Gene3D" id="2.140.10.30">
    <property type="entry name" value="Dipeptidylpeptidase IV, N-terminal domain"/>
    <property type="match status" value="1"/>
</dbReference>
<evidence type="ECO:0000256" key="2">
    <source>
        <dbReference type="ARBA" id="ARBA00022801"/>
    </source>
</evidence>
<dbReference type="RefSeq" id="WP_214194002.1">
    <property type="nucleotide sequence ID" value="NZ_CP081925.1"/>
</dbReference>
<evidence type="ECO:0000256" key="3">
    <source>
        <dbReference type="ARBA" id="ARBA00023180"/>
    </source>
</evidence>
<keyword evidence="3" id="KW-0325">Glycoprotein</keyword>
<organism evidence="7 8">
    <name type="scientific">Riemerella anatipestifer</name>
    <name type="common">Moraxella anatipestifer</name>
    <dbReference type="NCBI Taxonomy" id="34085"/>
    <lineage>
        <taxon>Bacteria</taxon>
        <taxon>Pseudomonadati</taxon>
        <taxon>Bacteroidota</taxon>
        <taxon>Flavobacteriia</taxon>
        <taxon>Flavobacteriales</taxon>
        <taxon>Weeksellaceae</taxon>
        <taxon>Riemerella</taxon>
    </lineage>
</organism>
<comment type="caution">
    <text evidence="7">The sequence shown here is derived from an EMBL/GenBank/DDBJ whole genome shotgun (WGS) entry which is preliminary data.</text>
</comment>
<evidence type="ECO:0000313" key="8">
    <source>
        <dbReference type="Proteomes" id="UP001207440"/>
    </source>
</evidence>
<evidence type="ECO:0000259" key="5">
    <source>
        <dbReference type="Pfam" id="PF00326"/>
    </source>
</evidence>
<evidence type="ECO:0000313" key="7">
    <source>
        <dbReference type="EMBL" id="MCW0523100.1"/>
    </source>
</evidence>
<reference evidence="7" key="1">
    <citation type="submission" date="2022-10" db="EMBL/GenBank/DDBJ databases">
        <title>Sifting through the core-genome to identify putative cross-protective antigens against Riemerella anatipestifer.</title>
        <authorList>
            <person name="Zheng X."/>
            <person name="Zhang W."/>
        </authorList>
    </citation>
    <scope>NUCLEOTIDE SEQUENCE</scope>
    <source>
        <strain evidence="7">ZWRA178</strain>
    </source>
</reference>
<gene>
    <name evidence="7" type="ORF">OKE68_02055</name>
</gene>
<feature type="signal peptide" evidence="4">
    <location>
        <begin position="1"/>
        <end position="19"/>
    </location>
</feature>
<protein>
    <submittedName>
        <fullName evidence="7">S9 family peptidase</fullName>
    </submittedName>
</protein>
<evidence type="ECO:0000256" key="4">
    <source>
        <dbReference type="SAM" id="SignalP"/>
    </source>
</evidence>
<dbReference type="Proteomes" id="UP001207440">
    <property type="component" value="Unassembled WGS sequence"/>
</dbReference>
<dbReference type="Pfam" id="PF00930">
    <property type="entry name" value="DPPIV_N"/>
    <property type="match status" value="1"/>
</dbReference>
<dbReference type="EMBL" id="JAOZYT010000007">
    <property type="protein sequence ID" value="MCW0523100.1"/>
    <property type="molecule type" value="Genomic_DNA"/>
</dbReference>
<dbReference type="SUPFAM" id="SSF82171">
    <property type="entry name" value="DPP6 N-terminal domain-like"/>
    <property type="match status" value="1"/>
</dbReference>
<evidence type="ECO:0000259" key="6">
    <source>
        <dbReference type="Pfam" id="PF00930"/>
    </source>
</evidence>
<dbReference type="GO" id="GO:0004252">
    <property type="term" value="F:serine-type endopeptidase activity"/>
    <property type="evidence" value="ECO:0007669"/>
    <property type="project" value="InterPro"/>
</dbReference>